<keyword evidence="6" id="KW-1185">Reference proteome</keyword>
<evidence type="ECO:0000256" key="1">
    <source>
        <dbReference type="ARBA" id="ARBA00000815"/>
    </source>
</evidence>
<dbReference type="InterPro" id="IPR008334">
    <property type="entry name" value="5'-Nucleotdase_C"/>
</dbReference>
<dbReference type="EMBL" id="CP111017">
    <property type="protein sequence ID" value="WAR06763.1"/>
    <property type="molecule type" value="Genomic_DNA"/>
</dbReference>
<sequence length="282" mass="31654">MEQLPVNAYSRGSPLDVVTIDENGVRWSDYLLNKRCCFLRKFENETFPDAAMLRELPTWREPVNALQTRAIGSTKTLLDGQRDHCRYLLPLQIINTVPVPRDSFIEGHCSVPAPRGSLIEGHCSVPVPRGHCSVPVPRDSFIEGHCSVPVPRDSFIEGHCSVPVPRGVLTAGDANAIFPFRNEVDLVRVRGIHFSGVRVRYNVNKPVGQRVVSVDVRCRDCDVPTYSPLENDTIYSVLMTNFVIEGGDGFSFQPIERVLYSILDVDHLTVYIENHSPVWAEE</sequence>
<dbReference type="InterPro" id="IPR036907">
    <property type="entry name" value="5'-Nucleotdase_C_sf"/>
</dbReference>
<dbReference type="Pfam" id="PF02872">
    <property type="entry name" value="5_nucleotid_C"/>
    <property type="match status" value="1"/>
</dbReference>
<protein>
    <recommendedName>
        <fullName evidence="3">5'-nucleotidase</fullName>
        <ecNumber evidence="3">3.1.3.5</ecNumber>
    </recommendedName>
</protein>
<feature type="domain" description="5'-Nucleotidase C-terminal" evidence="4">
    <location>
        <begin position="193"/>
        <end position="251"/>
    </location>
</feature>
<comment type="catalytic activity">
    <reaction evidence="1">
        <text>a ribonucleoside 5'-phosphate + H2O = a ribonucleoside + phosphate</text>
        <dbReference type="Rhea" id="RHEA:12484"/>
        <dbReference type="ChEBI" id="CHEBI:15377"/>
        <dbReference type="ChEBI" id="CHEBI:18254"/>
        <dbReference type="ChEBI" id="CHEBI:43474"/>
        <dbReference type="ChEBI" id="CHEBI:58043"/>
        <dbReference type="EC" id="3.1.3.5"/>
    </reaction>
</comment>
<organism evidence="5 6">
    <name type="scientific">Mya arenaria</name>
    <name type="common">Soft-shell clam</name>
    <dbReference type="NCBI Taxonomy" id="6604"/>
    <lineage>
        <taxon>Eukaryota</taxon>
        <taxon>Metazoa</taxon>
        <taxon>Spiralia</taxon>
        <taxon>Lophotrochozoa</taxon>
        <taxon>Mollusca</taxon>
        <taxon>Bivalvia</taxon>
        <taxon>Autobranchia</taxon>
        <taxon>Heteroconchia</taxon>
        <taxon>Euheterodonta</taxon>
        <taxon>Imparidentia</taxon>
        <taxon>Neoheterodontei</taxon>
        <taxon>Myida</taxon>
        <taxon>Myoidea</taxon>
        <taxon>Myidae</taxon>
        <taxon>Mya</taxon>
    </lineage>
</organism>
<evidence type="ECO:0000256" key="3">
    <source>
        <dbReference type="ARBA" id="ARBA00012643"/>
    </source>
</evidence>
<dbReference type="PANTHER" id="PTHR11575">
    <property type="entry name" value="5'-NUCLEOTIDASE-RELATED"/>
    <property type="match status" value="1"/>
</dbReference>
<dbReference type="Gene3D" id="3.90.780.10">
    <property type="entry name" value="5'-Nucleotidase, C-terminal domain"/>
    <property type="match status" value="1"/>
</dbReference>
<dbReference type="Proteomes" id="UP001164746">
    <property type="component" value="Chromosome 6"/>
</dbReference>
<evidence type="ECO:0000313" key="5">
    <source>
        <dbReference type="EMBL" id="WAR06763.1"/>
    </source>
</evidence>
<comment type="similarity">
    <text evidence="2">Belongs to the 5'-nucleotidase family.</text>
</comment>
<evidence type="ECO:0000259" key="4">
    <source>
        <dbReference type="Pfam" id="PF02872"/>
    </source>
</evidence>
<name>A0ABY7E9T9_MYAAR</name>
<reference evidence="5" key="1">
    <citation type="submission" date="2022-11" db="EMBL/GenBank/DDBJ databases">
        <title>Centuries of genome instability and evolution in soft-shell clam transmissible cancer (bioRxiv).</title>
        <authorList>
            <person name="Hart S.F.M."/>
            <person name="Yonemitsu M.A."/>
            <person name="Giersch R.M."/>
            <person name="Beal B.F."/>
            <person name="Arriagada G."/>
            <person name="Davis B.W."/>
            <person name="Ostrander E.A."/>
            <person name="Goff S.P."/>
            <person name="Metzger M.J."/>
        </authorList>
    </citation>
    <scope>NUCLEOTIDE SEQUENCE</scope>
    <source>
        <strain evidence="5">MELC-2E11</strain>
        <tissue evidence="5">Siphon/mantle</tissue>
    </source>
</reference>
<dbReference type="EC" id="3.1.3.5" evidence="3"/>
<accession>A0ABY7E9T9</accession>
<evidence type="ECO:0000256" key="2">
    <source>
        <dbReference type="ARBA" id="ARBA00006654"/>
    </source>
</evidence>
<gene>
    <name evidence="5" type="ORF">MAR_016721</name>
</gene>
<dbReference type="PANTHER" id="PTHR11575:SF24">
    <property type="entry name" value="5'-NUCLEOTIDASE"/>
    <property type="match status" value="1"/>
</dbReference>
<dbReference type="InterPro" id="IPR006179">
    <property type="entry name" value="5_nucleotidase/apyrase"/>
</dbReference>
<dbReference type="SUPFAM" id="SSF55816">
    <property type="entry name" value="5'-nucleotidase (syn. UDP-sugar hydrolase), C-terminal domain"/>
    <property type="match status" value="1"/>
</dbReference>
<evidence type="ECO:0000313" key="6">
    <source>
        <dbReference type="Proteomes" id="UP001164746"/>
    </source>
</evidence>
<proteinExistence type="inferred from homology"/>